<feature type="domain" description="Ubiquitin-like" evidence="1">
    <location>
        <begin position="1"/>
        <end position="79"/>
    </location>
</feature>
<proteinExistence type="predicted"/>
<dbReference type="InterPro" id="IPR006735">
    <property type="entry name" value="Rtf2"/>
</dbReference>
<keyword evidence="3" id="KW-1185">Reference proteome</keyword>
<dbReference type="GO" id="GO:0005634">
    <property type="term" value="C:nucleus"/>
    <property type="evidence" value="ECO:0007669"/>
    <property type="project" value="TreeGrafter"/>
</dbReference>
<protein>
    <recommendedName>
        <fullName evidence="1">Ubiquitin-like domain-containing protein</fullName>
    </recommendedName>
</protein>
<dbReference type="PANTHER" id="PTHR12775">
    <property type="entry name" value="PROTEIN C20ORF43 HOMOLOG"/>
    <property type="match status" value="1"/>
</dbReference>
<name>A0AAV1IB28_9CHLO</name>
<sequence>MRVQARCGAVMGNIDVECSPETTVGGFIERIVRSREASTSTPDICVSYRGSMCGSHESLSDLGVKAGCRLDVGLRLRGGGGDGGATGAESRVSYLEMYASKKPDKVNPEEAKLALWTTCRLSGDRLSRPVCADELGFLYNKSAVVAGLVAKSLPPKLAHITSLKHLIDLKLEGSKVEAKSQNGATAGDFQLANGADFACPLTGLPMNGRYRFSVLRKTGHVLSEKALKEIPTAVEEVVGGSWAAEDVLPLNGTPQEVQALREQVMQQRAAIRAKKDRKKGAKISAAAVEAAIAGAAADAVPNGAPASPNGLLGDKKRAAADAELTDEKAQAKKFKATELAPSKATKAVWSSIFLSSRPEEKETYGCRALSSRGWA</sequence>
<evidence type="ECO:0000259" key="1">
    <source>
        <dbReference type="PROSITE" id="PS50053"/>
    </source>
</evidence>
<dbReference type="CDD" id="cd16653">
    <property type="entry name" value="RING-like_Rtf2"/>
    <property type="match status" value="1"/>
</dbReference>
<evidence type="ECO:0000313" key="3">
    <source>
        <dbReference type="Proteomes" id="UP001314263"/>
    </source>
</evidence>
<dbReference type="Pfam" id="PF04641">
    <property type="entry name" value="Rtf2"/>
    <property type="match status" value="1"/>
</dbReference>
<dbReference type="PANTHER" id="PTHR12775:SF2">
    <property type="entry name" value="REPLICATION TERMINATION FACTOR 2"/>
    <property type="match status" value="1"/>
</dbReference>
<gene>
    <name evidence="2" type="ORF">CVIRNUC_007488</name>
</gene>
<dbReference type="EMBL" id="CAUYUE010000010">
    <property type="protein sequence ID" value="CAK0784284.1"/>
    <property type="molecule type" value="Genomic_DNA"/>
</dbReference>
<evidence type="ECO:0000313" key="2">
    <source>
        <dbReference type="EMBL" id="CAK0784284.1"/>
    </source>
</evidence>
<comment type="caution">
    <text evidence="2">The sequence shown here is derived from an EMBL/GenBank/DDBJ whole genome shotgun (WGS) entry which is preliminary data.</text>
</comment>
<dbReference type="SUPFAM" id="SSF54236">
    <property type="entry name" value="Ubiquitin-like"/>
    <property type="match status" value="1"/>
</dbReference>
<dbReference type="Proteomes" id="UP001314263">
    <property type="component" value="Unassembled WGS sequence"/>
</dbReference>
<dbReference type="InterPro" id="IPR000626">
    <property type="entry name" value="Ubiquitin-like_dom"/>
</dbReference>
<dbReference type="PROSITE" id="PS50053">
    <property type="entry name" value="UBIQUITIN_2"/>
    <property type="match status" value="1"/>
</dbReference>
<dbReference type="InterPro" id="IPR027799">
    <property type="entry name" value="Rtf2_RING-finger"/>
</dbReference>
<dbReference type="GO" id="GO:0006274">
    <property type="term" value="P:DNA replication termination"/>
    <property type="evidence" value="ECO:0007669"/>
    <property type="project" value="TreeGrafter"/>
</dbReference>
<dbReference type="InterPro" id="IPR029071">
    <property type="entry name" value="Ubiquitin-like_domsf"/>
</dbReference>
<reference evidence="2 3" key="1">
    <citation type="submission" date="2023-10" db="EMBL/GenBank/DDBJ databases">
        <authorList>
            <person name="Maclean D."/>
            <person name="Macfadyen A."/>
        </authorList>
    </citation>
    <scope>NUCLEOTIDE SEQUENCE [LARGE SCALE GENOMIC DNA]</scope>
</reference>
<accession>A0AAV1IB28</accession>
<organism evidence="2 3">
    <name type="scientific">Coccomyxa viridis</name>
    <dbReference type="NCBI Taxonomy" id="1274662"/>
    <lineage>
        <taxon>Eukaryota</taxon>
        <taxon>Viridiplantae</taxon>
        <taxon>Chlorophyta</taxon>
        <taxon>core chlorophytes</taxon>
        <taxon>Trebouxiophyceae</taxon>
        <taxon>Trebouxiophyceae incertae sedis</taxon>
        <taxon>Coccomyxaceae</taxon>
        <taxon>Coccomyxa</taxon>
    </lineage>
</organism>
<dbReference type="AlphaFoldDB" id="A0AAV1IB28"/>